<dbReference type="PANTHER" id="PTHR45871:SF1">
    <property type="entry name" value="PHOSPHATIDYLINOSITOL N-ACETYLGLUCOSAMINYLTRANSFERASE SUBUNIT A"/>
    <property type="match status" value="1"/>
</dbReference>
<evidence type="ECO:0000313" key="3">
    <source>
        <dbReference type="EMBL" id="MCI4684329.1"/>
    </source>
</evidence>
<keyword evidence="3" id="KW-0328">Glycosyltransferase</keyword>
<dbReference type="EC" id="2.4.-.-" evidence="3"/>
<dbReference type="InterPro" id="IPR028098">
    <property type="entry name" value="Glyco_trans_4-like_N"/>
</dbReference>
<feature type="domain" description="Glycosyl transferase family 1" evidence="1">
    <location>
        <begin position="200"/>
        <end position="354"/>
    </location>
</feature>
<sequence length="396" mass="42155">MRNFDDMPLCEPSLRILHVLRAPVGGLFRHVLDLAQEQAARGHAVGLIADSRTGGETADRRLARIAPLLRLGVVRLPMRRKPHASDLPAIARVCREIARLKPDVVHGHGSKGGLYARASGFVPGLGDPLRVYTPHGGSFHQQPGRALYMAVERVVASQTDLLLFESEFIAREYAKGVGPTRALRRIARNGLLPNEFAPVAAAPEGAEFLYVGELSAYKGVDTLIEALAALHRSGAAKARLAIVGSGCELARLAAIVEHYDLNRHVAFHGALPARDAFALGRIVVAPSRAESLPYIVMEAIAADKTVIATDVGGVAEIFGPLRDRLIPRDDPAALARAMAAALRRDPADAAAERAALSRQVATHFSVKVMADSALAAYAQGLSRKGRAPAALSEAAI</sequence>
<evidence type="ECO:0000313" key="4">
    <source>
        <dbReference type="Proteomes" id="UP001139104"/>
    </source>
</evidence>
<dbReference type="PANTHER" id="PTHR45871">
    <property type="entry name" value="N-ACETYLGLUCOSAMINYL-PHOSPHATIDYLINOSITOL BIOSYNTHETIC PROTEIN"/>
    <property type="match status" value="1"/>
</dbReference>
<dbReference type="Pfam" id="PF13439">
    <property type="entry name" value="Glyco_transf_4"/>
    <property type="match status" value="1"/>
</dbReference>
<organism evidence="3 4">
    <name type="scientific">Candidatus Rhodoblastus alkanivorans</name>
    <dbReference type="NCBI Taxonomy" id="2954117"/>
    <lineage>
        <taxon>Bacteria</taxon>
        <taxon>Pseudomonadati</taxon>
        <taxon>Pseudomonadota</taxon>
        <taxon>Alphaproteobacteria</taxon>
        <taxon>Hyphomicrobiales</taxon>
        <taxon>Rhodoblastaceae</taxon>
        <taxon>Rhodoblastus</taxon>
    </lineage>
</organism>
<gene>
    <name evidence="3" type="ORF">K2U94_16435</name>
</gene>
<protein>
    <submittedName>
        <fullName evidence="3">Glycosyltransferase</fullName>
        <ecNumber evidence="3">2.4.-.-</ecNumber>
    </submittedName>
</protein>
<accession>A0ABS9Z9G2</accession>
<proteinExistence type="predicted"/>
<dbReference type="InterPro" id="IPR001296">
    <property type="entry name" value="Glyco_trans_1"/>
</dbReference>
<dbReference type="Gene3D" id="3.40.50.2000">
    <property type="entry name" value="Glycogen Phosphorylase B"/>
    <property type="match status" value="2"/>
</dbReference>
<dbReference type="Proteomes" id="UP001139104">
    <property type="component" value="Unassembled WGS sequence"/>
</dbReference>
<keyword evidence="4" id="KW-1185">Reference proteome</keyword>
<evidence type="ECO:0000259" key="2">
    <source>
        <dbReference type="Pfam" id="PF13439"/>
    </source>
</evidence>
<feature type="domain" description="Glycosyltransferase subfamily 4-like N-terminal" evidence="2">
    <location>
        <begin position="24"/>
        <end position="180"/>
    </location>
</feature>
<dbReference type="GO" id="GO:0016757">
    <property type="term" value="F:glycosyltransferase activity"/>
    <property type="evidence" value="ECO:0007669"/>
    <property type="project" value="UniProtKB-KW"/>
</dbReference>
<dbReference type="Pfam" id="PF00534">
    <property type="entry name" value="Glycos_transf_1"/>
    <property type="match status" value="1"/>
</dbReference>
<dbReference type="SUPFAM" id="SSF53756">
    <property type="entry name" value="UDP-Glycosyltransferase/glycogen phosphorylase"/>
    <property type="match status" value="1"/>
</dbReference>
<name>A0ABS9Z9G2_9HYPH</name>
<reference evidence="3" key="1">
    <citation type="journal article" date="2022" name="ISME J.">
        <title>Identification of active gaseous-alkane degraders at natural gas seeps.</title>
        <authorList>
            <person name="Farhan Ul Haque M."/>
            <person name="Hernandez M."/>
            <person name="Crombie A.T."/>
            <person name="Murrell J.C."/>
        </authorList>
    </citation>
    <scope>NUCLEOTIDE SEQUENCE</scope>
    <source>
        <strain evidence="3">PC2</strain>
    </source>
</reference>
<comment type="caution">
    <text evidence="3">The sequence shown here is derived from an EMBL/GenBank/DDBJ whole genome shotgun (WGS) entry which is preliminary data.</text>
</comment>
<keyword evidence="3" id="KW-0808">Transferase</keyword>
<evidence type="ECO:0000259" key="1">
    <source>
        <dbReference type="Pfam" id="PF00534"/>
    </source>
</evidence>
<dbReference type="EMBL" id="JAIVFP010000001">
    <property type="protein sequence ID" value="MCI4684329.1"/>
    <property type="molecule type" value="Genomic_DNA"/>
</dbReference>
<dbReference type="RefSeq" id="WP_243068230.1">
    <property type="nucleotide sequence ID" value="NZ_JAIVFK010000031.1"/>
</dbReference>